<dbReference type="KEGG" id="hso:HS_0966"/>
<evidence type="ECO:0000313" key="5">
    <source>
        <dbReference type="EMBL" id="ABI25241.1"/>
    </source>
</evidence>
<evidence type="ECO:0000256" key="2">
    <source>
        <dbReference type="ARBA" id="ARBA00022759"/>
    </source>
</evidence>
<dbReference type="Gene3D" id="2.40.50.90">
    <property type="match status" value="1"/>
</dbReference>
<dbReference type="PROSITE" id="PS50830">
    <property type="entry name" value="TNASE_3"/>
    <property type="match status" value="1"/>
</dbReference>
<gene>
    <name evidence="5" type="ordered locus">HS_0966</name>
</gene>
<dbReference type="GO" id="GO:0016787">
    <property type="term" value="F:hydrolase activity"/>
    <property type="evidence" value="ECO:0007669"/>
    <property type="project" value="UniProtKB-KW"/>
</dbReference>
<dbReference type="InterPro" id="IPR016071">
    <property type="entry name" value="Staphylococal_nuclease_OB-fold"/>
</dbReference>
<protein>
    <recommendedName>
        <fullName evidence="4">TNase-like domain-containing protein</fullName>
    </recommendedName>
</protein>
<accession>Q0I399</accession>
<dbReference type="GO" id="GO:0004519">
    <property type="term" value="F:endonuclease activity"/>
    <property type="evidence" value="ECO:0007669"/>
    <property type="project" value="UniProtKB-KW"/>
</dbReference>
<dbReference type="EMBL" id="CP000436">
    <property type="protein sequence ID" value="ABI25241.1"/>
    <property type="molecule type" value="Genomic_DNA"/>
</dbReference>
<keyword evidence="2" id="KW-0255">Endonuclease</keyword>
<feature type="domain" description="TNase-like" evidence="4">
    <location>
        <begin position="41"/>
        <end position="163"/>
    </location>
</feature>
<dbReference type="GO" id="GO:0003676">
    <property type="term" value="F:nucleic acid binding"/>
    <property type="evidence" value="ECO:0007669"/>
    <property type="project" value="InterPro"/>
</dbReference>
<evidence type="ECO:0000256" key="3">
    <source>
        <dbReference type="ARBA" id="ARBA00022801"/>
    </source>
</evidence>
<dbReference type="SMART" id="SM00318">
    <property type="entry name" value="SNc"/>
    <property type="match status" value="1"/>
</dbReference>
<organism evidence="5">
    <name type="scientific">Histophilus somni (strain 129Pt)</name>
    <name type="common">Haemophilus somnus</name>
    <dbReference type="NCBI Taxonomy" id="205914"/>
    <lineage>
        <taxon>Bacteria</taxon>
        <taxon>Pseudomonadati</taxon>
        <taxon>Pseudomonadota</taxon>
        <taxon>Gammaproteobacteria</taxon>
        <taxon>Pasteurellales</taxon>
        <taxon>Pasteurellaceae</taxon>
        <taxon>Histophilus</taxon>
    </lineage>
</organism>
<name>Q0I399_HISS1</name>
<keyword evidence="1" id="KW-0540">Nuclease</keyword>
<dbReference type="SUPFAM" id="SSF50199">
    <property type="entry name" value="Staphylococcal nuclease"/>
    <property type="match status" value="1"/>
</dbReference>
<dbReference type="AlphaFoldDB" id="Q0I399"/>
<keyword evidence="3" id="KW-0378">Hydrolase</keyword>
<dbReference type="CDD" id="cd00175">
    <property type="entry name" value="SNc"/>
    <property type="match status" value="1"/>
</dbReference>
<evidence type="ECO:0000259" key="4">
    <source>
        <dbReference type="PROSITE" id="PS50830"/>
    </source>
</evidence>
<evidence type="ECO:0000256" key="1">
    <source>
        <dbReference type="ARBA" id="ARBA00022722"/>
    </source>
</evidence>
<dbReference type="PANTHER" id="PTHR12302:SF3">
    <property type="entry name" value="SERINE_THREONINE-PROTEIN KINASE 31"/>
    <property type="match status" value="1"/>
</dbReference>
<dbReference type="eggNOG" id="COG1525">
    <property type="taxonomic scope" value="Bacteria"/>
</dbReference>
<dbReference type="InterPro" id="IPR035437">
    <property type="entry name" value="SNase_OB-fold_sf"/>
</dbReference>
<proteinExistence type="predicted"/>
<dbReference type="HOGENOM" id="CLU_046484_7_1_6"/>
<dbReference type="PANTHER" id="PTHR12302">
    <property type="entry name" value="EBNA2 BINDING PROTEIN P100"/>
    <property type="match status" value="1"/>
</dbReference>
<reference evidence="5" key="1">
    <citation type="submission" date="2006-08" db="EMBL/GenBank/DDBJ databases">
        <title>Complete genome sequence of Haemophilus somnus 129PT.</title>
        <authorList>
            <person name="Copeland A."/>
            <person name="Lucas S."/>
            <person name="Lapidus A."/>
            <person name="Barry K."/>
            <person name="Glavina del Rio T."/>
            <person name="Hammon N."/>
            <person name="Dalin E."/>
            <person name="Tice H."/>
            <person name="Pitluck S."/>
            <person name="Brettin T.S."/>
            <person name="Bruce D."/>
            <person name="Challacombe J.F."/>
            <person name="Chertkov O."/>
            <person name="Detter J.C."/>
            <person name="Gilna P."/>
            <person name="Han S."/>
            <person name="Misra M."/>
            <person name="Tapia R."/>
            <person name="Thayer N.N."/>
            <person name="Xie G."/>
            <person name="Inzana T.J."/>
            <person name="Duncan A.J."/>
            <person name="Siddaramppa S."/>
            <person name="Richardson P."/>
        </authorList>
    </citation>
    <scope>NUCLEOTIDE SEQUENCE</scope>
    <source>
        <strain evidence="5">129PT</strain>
    </source>
</reference>
<dbReference type="Pfam" id="PF00565">
    <property type="entry name" value="SNase"/>
    <property type="match status" value="1"/>
</dbReference>
<dbReference type="PROSITE" id="PS01284">
    <property type="entry name" value="TNASE_2"/>
    <property type="match status" value="1"/>
</dbReference>
<sequence length="185" mass="22003">MLRFFGKIDEIILNNIINMWKKIFFILFFCAISSVSAKNPRILPCYVVKISDGDTFTCSLRNNKKVKVRLQEIDAPEKGQPFGKKAQHYLTKLIYKKNVKLHVSSYDRYQRMLATVYNSQGKNINLAMVNAGFAWAYQQYLKDPQYLQAQKYAQRKRLGLWQDPHPVYPHQWRKQKKQKIKKYDF</sequence>
<dbReference type="InterPro" id="IPR002071">
    <property type="entry name" value="Thermonucl_AS"/>
</dbReference>